<dbReference type="InterPro" id="IPR038081">
    <property type="entry name" value="CalX-like_sf"/>
</dbReference>
<dbReference type="InterPro" id="IPR009091">
    <property type="entry name" value="RCC1/BLIP-II"/>
</dbReference>
<dbReference type="Gene3D" id="2.60.40.10">
    <property type="entry name" value="Immunoglobulins"/>
    <property type="match status" value="1"/>
</dbReference>
<sequence length="1600" mass="166224">MGRLQALIERLWGSMRTYALLFVCFVLAACSAPKAEDYQAKEKIEKPTGSININDGAASTTSLGVTVKLSSSVATEMYVTNTAKCTGGGAWETLTSSKSWTLTKTGVSNTIYAKFKDAAGIESNCYSASITHVVSGSFSLASPASTTYINSSNVANFTLIGGCVNEGQNVTIKVTGFTDQTAVCTNGAWTKTMNLTSHADGSVTFTLTHSDLAPLYRPFRKDTSAPTASTFAIAGGAPAVSSLNTTLAMTATNAAEMYISNTSCSADGTWETFATSKNWTLATADTTNTVYFKVRDLGGNESNCLNDSILHDSVVPTVTIGAPVAGTWINNINNAAFALSGTCSEVGATVNLSITGQSLTNSATCSALNTWSVSWNLSTLADNAATPYQIIATLSRPSGNQGTGSKSYYKDVVLPTAPTFSNLPALSANTTNITVSSADATHYRYLIIEPGDISTCTDTTAAFSSDSLLSASLVYALTNQGGYKVCARSIDAAGNVSLAVTAGAWTRDTQAPSVLAVSASNADGTYDVASVITVKITFDEAVIVTGNPTLTLETGTVDRTATYSAGSNSKTLSFTYTVATGDAAADLDYVATTSLSLAGGTIKDANNFNAILTLPAPGNVNSLAGQKNIAIVDAGNLVPTLSDYPTGNSSDTSLYVGVSGGTITQYKYAIITSGSCASATFSAATPKTTRITASLTGYADGSNMKLCVVGGNASNTFQNNNSATVVSWVKDARVFASITSPAQNRVVEGGANQIITISLSAAKATDVTVYYRIGGDAVNPTHHNLANGSVVISAGSTSQTVTLSLPENAVADGEKLLNFHITGAIPSAGVTLDKNYQAQFYIRDNDSAFSVSKFAMGRSHACAITSDNALRCYGHNSYGQVGDGTNLFKETGVIIKPGTSFAQVAVGHSHTCAVTTLGALYCWGDNSKNQLGDTTSSPSNVPVAIDIANSYLSVSAGANHTCAITTTNKLRCWGYNFFSNLGDGSNLNSSLPINIDAAENYSYVAAGSESTCAITVDGYLKCWGRNASSQLGNGGSTTVTSPTAVDASVKYKNVAMGSGHACGVTLAGIMKCWGANTVGQLGNNSIFSETTPVEIDNLVTYNAVTVNDDSTLDTNQGFTCGVTLANTLKCWGHNALMQLADNSTTNRLLPVASDSGTLYSSVIASGSRACGVSTAGGLKCWGSLDGEKTRTLHPLGSGNGGKYFINRFKNISLGFNFPSFSGYPHSSSDAASFSCAVESNKLYCWGTTDALTTTGDGTGSVSYRRPAPIWIDPETQYSSVSPSHVSDMCALALDGTLKCWGKNDAGELGLVTKTADGLVYRPKIADPTAKYSSVAVGSTNVCGITQTGILKCMGENEYGQVGDGSAPSDVATMTTVDPGVSYLSVVIGQAHACGITSGNILKCWGQNTGSGIVGNNSATQVNTPTVIDFGVQYKKVSAGPYSTCGITLGNKLKCWGFAGTNKILGFNDSVDRLIPTLVDSYDYKDVQVTETHACAIRSDDELYCWGQARAFGYFTGNLEALPTAAVAPAVRVDTGITYGTLNLRSESTCAKTLGGQWRCAGRFLGDNLGTVDSGRNNTVSITAGQFGFHNPTFIHKDLGF</sequence>
<evidence type="ECO:0000259" key="3">
    <source>
        <dbReference type="Pfam" id="PF25390"/>
    </source>
</evidence>
<feature type="domain" description="RCC1-like" evidence="3">
    <location>
        <begin position="850"/>
        <end position="1098"/>
    </location>
</feature>
<dbReference type="Gene3D" id="2.60.40.2030">
    <property type="match status" value="1"/>
</dbReference>
<keyword evidence="5" id="KW-1185">Reference proteome</keyword>
<accession>A0ABY4C942</accession>
<dbReference type="Proteomes" id="UP000830116">
    <property type="component" value="Chromosome"/>
</dbReference>
<dbReference type="PROSITE" id="PS51257">
    <property type="entry name" value="PROKAR_LIPOPROTEIN"/>
    <property type="match status" value="1"/>
</dbReference>
<dbReference type="RefSeq" id="WP_243537900.1">
    <property type="nucleotide sequence ID" value="NZ_CP093442.1"/>
</dbReference>
<organism evidence="4 5">
    <name type="scientific">Bdellovibrio reynosensis</name>
    <dbReference type="NCBI Taxonomy" id="2835041"/>
    <lineage>
        <taxon>Bacteria</taxon>
        <taxon>Pseudomonadati</taxon>
        <taxon>Bdellovibrionota</taxon>
        <taxon>Bdellovibrionia</taxon>
        <taxon>Bdellovibrionales</taxon>
        <taxon>Pseudobdellovibrionaceae</taxon>
        <taxon>Bdellovibrio</taxon>
    </lineage>
</organism>
<dbReference type="SUPFAM" id="SSF50985">
    <property type="entry name" value="RCC1/BLIP-II"/>
    <property type="match status" value="2"/>
</dbReference>
<dbReference type="Pfam" id="PF25390">
    <property type="entry name" value="WD40_RLD"/>
    <property type="match status" value="1"/>
</dbReference>
<dbReference type="EMBL" id="CP093442">
    <property type="protein sequence ID" value="UOF01460.1"/>
    <property type="molecule type" value="Genomic_DNA"/>
</dbReference>
<dbReference type="InterPro" id="IPR051553">
    <property type="entry name" value="Ran_GTPase-activating"/>
</dbReference>
<dbReference type="InterPro" id="IPR058923">
    <property type="entry name" value="RCC1-like_dom"/>
</dbReference>
<protein>
    <recommendedName>
        <fullName evidence="3">RCC1-like domain-containing protein</fullName>
    </recommendedName>
</protein>
<keyword evidence="2" id="KW-0677">Repeat</keyword>
<evidence type="ECO:0000313" key="4">
    <source>
        <dbReference type="EMBL" id="UOF01460.1"/>
    </source>
</evidence>
<dbReference type="PROSITE" id="PS50012">
    <property type="entry name" value="RCC1_3"/>
    <property type="match status" value="4"/>
</dbReference>
<reference evidence="4" key="1">
    <citation type="submission" date="2022-03" db="EMBL/GenBank/DDBJ databases">
        <title>Genome Identification and Characterization of new species Bdellovibrio reynosense LBG001 sp. nov. from a Mexico soil sample.</title>
        <authorList>
            <person name="Camilli A."/>
            <person name="Ajao Y."/>
            <person name="Guo X."/>
        </authorList>
    </citation>
    <scope>NUCLEOTIDE SEQUENCE</scope>
    <source>
        <strain evidence="4">LBG001</strain>
    </source>
</reference>
<proteinExistence type="predicted"/>
<dbReference type="PANTHER" id="PTHR45982:SF1">
    <property type="entry name" value="REGULATOR OF CHROMOSOME CONDENSATION"/>
    <property type="match status" value="1"/>
</dbReference>
<gene>
    <name evidence="4" type="ORF">MNR06_00645</name>
</gene>
<dbReference type="Gene3D" id="2.130.10.30">
    <property type="entry name" value="Regulator of chromosome condensation 1/beta-lactamase-inhibitor protein II"/>
    <property type="match status" value="4"/>
</dbReference>
<dbReference type="PANTHER" id="PTHR45982">
    <property type="entry name" value="REGULATOR OF CHROMOSOME CONDENSATION"/>
    <property type="match status" value="1"/>
</dbReference>
<evidence type="ECO:0000256" key="1">
    <source>
        <dbReference type="ARBA" id="ARBA00022658"/>
    </source>
</evidence>
<evidence type="ECO:0000256" key="2">
    <source>
        <dbReference type="ARBA" id="ARBA00022737"/>
    </source>
</evidence>
<dbReference type="Pfam" id="PF13540">
    <property type="entry name" value="RCC1_2"/>
    <property type="match status" value="1"/>
</dbReference>
<dbReference type="InterPro" id="IPR013783">
    <property type="entry name" value="Ig-like_fold"/>
</dbReference>
<evidence type="ECO:0000313" key="5">
    <source>
        <dbReference type="Proteomes" id="UP000830116"/>
    </source>
</evidence>
<name>A0ABY4C942_9BACT</name>
<dbReference type="SUPFAM" id="SSF141072">
    <property type="entry name" value="CalX-like"/>
    <property type="match status" value="1"/>
</dbReference>
<keyword evidence="1" id="KW-0344">Guanine-nucleotide releasing factor</keyword>
<dbReference type="InterPro" id="IPR000408">
    <property type="entry name" value="Reg_chr_condens"/>
</dbReference>